<feature type="signal peptide" evidence="2">
    <location>
        <begin position="1"/>
        <end position="26"/>
    </location>
</feature>
<organism evidence="4 5">
    <name type="scientific">Candidatus Wallbacteria bacterium GWC2_49_35</name>
    <dbReference type="NCBI Taxonomy" id="1817813"/>
    <lineage>
        <taxon>Bacteria</taxon>
        <taxon>Candidatus Walliibacteriota</taxon>
    </lineage>
</organism>
<keyword evidence="2" id="KW-0732">Signal</keyword>
<evidence type="ECO:0000313" key="4">
    <source>
        <dbReference type="EMBL" id="OGM02758.1"/>
    </source>
</evidence>
<comment type="caution">
    <text evidence="4">The sequence shown here is derived from an EMBL/GenBank/DDBJ whole genome shotgun (WGS) entry which is preliminary data.</text>
</comment>
<dbReference type="AlphaFoldDB" id="A0A1F7WKV1"/>
<evidence type="ECO:0000256" key="2">
    <source>
        <dbReference type="SAM" id="SignalP"/>
    </source>
</evidence>
<evidence type="ECO:0000313" key="5">
    <source>
        <dbReference type="Proteomes" id="UP000178735"/>
    </source>
</evidence>
<feature type="compositionally biased region" description="Basic and acidic residues" evidence="1">
    <location>
        <begin position="55"/>
        <end position="67"/>
    </location>
</feature>
<evidence type="ECO:0000256" key="1">
    <source>
        <dbReference type="SAM" id="MobiDB-lite"/>
    </source>
</evidence>
<dbReference type="InterPro" id="IPR025388">
    <property type="entry name" value="Alginate_export_dom"/>
</dbReference>
<feature type="region of interest" description="Disordered" evidence="1">
    <location>
        <begin position="28"/>
        <end position="101"/>
    </location>
</feature>
<dbReference type="InterPro" id="IPR053728">
    <property type="entry name" value="Alginate_Permeability_Chnl"/>
</dbReference>
<dbReference type="Gene3D" id="2.40.160.100">
    <property type="match status" value="1"/>
</dbReference>
<gene>
    <name evidence="4" type="ORF">A2008_04065</name>
</gene>
<dbReference type="EMBL" id="MGFH01000201">
    <property type="protein sequence ID" value="OGM02758.1"/>
    <property type="molecule type" value="Genomic_DNA"/>
</dbReference>
<feature type="domain" description="Alginate export" evidence="3">
    <location>
        <begin position="242"/>
        <end position="526"/>
    </location>
</feature>
<protein>
    <recommendedName>
        <fullName evidence="3">Alginate export domain-containing protein</fullName>
    </recommendedName>
</protein>
<sequence>MKKLLTFTLTIVIALSLTLAFGPVIAAETPDEGKKADAPKKAKKASSKKKKAAKKISEAKPAAEETLKPLIEGQPDPVVKPAASNTSDASDMRSENVRSGLSGVPVSSDISNLMFASNDMTYLLPQDLSSRWGFVFAYNYYKFIDEDKNSAVLDSPTGADAPDLRFWISKRLKNNDNYYMRARYGRLNLKGDNNLAAPNSKNIGLKFDMLYYTFNRKPDTNIRIGRQFLRVGRGFTYAGISDGLHIEKLYPKWVLAGFGARTQPRETNSDQSNAGYLNRSYRDFYGVQADYLGLKNKKVYGYILAERDGKVKIPYVAKEYTYDANYYGAGLEGSFKPNWPYYFEYVVQNGKTASTNAVTGTDDIKANSYYLGTDYYFQKNKYKPFLTLEYAHASGDPDRASVTNVVGGNLAGTDDKNFMPYGVYDLGLALHPRLSNINVFKFGGFIKPFYKSEYFKEMQLGAKYMIYNKDDANGAVSDAFATVASKNLGTGYDLYLTWRLFSDTLIYVNYGVFSPGDAYPAGRRDSSKLINFGTTLFF</sequence>
<feature type="compositionally biased region" description="Basic and acidic residues" evidence="1">
    <location>
        <begin position="31"/>
        <end position="40"/>
    </location>
</feature>
<reference evidence="4 5" key="1">
    <citation type="journal article" date="2016" name="Nat. Commun.">
        <title>Thousands of microbial genomes shed light on interconnected biogeochemical processes in an aquifer system.</title>
        <authorList>
            <person name="Anantharaman K."/>
            <person name="Brown C.T."/>
            <person name="Hug L.A."/>
            <person name="Sharon I."/>
            <person name="Castelle C.J."/>
            <person name="Probst A.J."/>
            <person name="Thomas B.C."/>
            <person name="Singh A."/>
            <person name="Wilkins M.J."/>
            <person name="Karaoz U."/>
            <person name="Brodie E.L."/>
            <person name="Williams K.H."/>
            <person name="Hubbard S.S."/>
            <person name="Banfield J.F."/>
        </authorList>
    </citation>
    <scope>NUCLEOTIDE SEQUENCE [LARGE SCALE GENOMIC DNA]</scope>
</reference>
<dbReference type="Proteomes" id="UP000178735">
    <property type="component" value="Unassembled WGS sequence"/>
</dbReference>
<dbReference type="STRING" id="1817813.A2008_04065"/>
<feature type="compositionally biased region" description="Basic residues" evidence="1">
    <location>
        <begin position="41"/>
        <end position="54"/>
    </location>
</feature>
<proteinExistence type="predicted"/>
<name>A0A1F7WKV1_9BACT</name>
<accession>A0A1F7WKV1</accession>
<feature type="chain" id="PRO_5009533467" description="Alginate export domain-containing protein" evidence="2">
    <location>
        <begin position="27"/>
        <end position="538"/>
    </location>
</feature>
<evidence type="ECO:0000259" key="3">
    <source>
        <dbReference type="Pfam" id="PF13372"/>
    </source>
</evidence>
<dbReference type="Pfam" id="PF13372">
    <property type="entry name" value="Alginate_exp"/>
    <property type="match status" value="1"/>
</dbReference>